<dbReference type="EMBL" id="JAVRJZ010006359">
    <property type="protein sequence ID" value="KAK2701271.1"/>
    <property type="molecule type" value="Genomic_DNA"/>
</dbReference>
<organism evidence="1 2">
    <name type="scientific">Artemia franciscana</name>
    <name type="common">Brine shrimp</name>
    <name type="synonym">Artemia sanfranciscana</name>
    <dbReference type="NCBI Taxonomy" id="6661"/>
    <lineage>
        <taxon>Eukaryota</taxon>
        <taxon>Metazoa</taxon>
        <taxon>Ecdysozoa</taxon>
        <taxon>Arthropoda</taxon>
        <taxon>Crustacea</taxon>
        <taxon>Branchiopoda</taxon>
        <taxon>Anostraca</taxon>
        <taxon>Artemiidae</taxon>
        <taxon>Artemia</taxon>
    </lineage>
</organism>
<accession>A0AA88H6A5</accession>
<reference evidence="1" key="1">
    <citation type="submission" date="2023-07" db="EMBL/GenBank/DDBJ databases">
        <title>Chromosome-level genome assembly of Artemia franciscana.</title>
        <authorList>
            <person name="Jo E."/>
        </authorList>
    </citation>
    <scope>NUCLEOTIDE SEQUENCE</scope>
    <source>
        <tissue evidence="1">Whole body</tissue>
    </source>
</reference>
<dbReference type="AlphaFoldDB" id="A0AA88H6A5"/>
<dbReference type="Proteomes" id="UP001187531">
    <property type="component" value="Unassembled WGS sequence"/>
</dbReference>
<sequence length="147" mass="17431">MKDYLNPRTKFKFISDSEIFEKVELNVDFTVATPCALWIMQIIQKTELKTFLKCLDFFPKTFDPCIKQSASGGTVLGADVVDTTDQSAILFGRLHEEETWFNLDYRQRMHFDTLRRTNRYLSDEYHTLKHQIWKSDYAYFFSGMPTR</sequence>
<evidence type="ECO:0000313" key="2">
    <source>
        <dbReference type="Proteomes" id="UP001187531"/>
    </source>
</evidence>
<proteinExistence type="predicted"/>
<evidence type="ECO:0000313" key="1">
    <source>
        <dbReference type="EMBL" id="KAK2701271.1"/>
    </source>
</evidence>
<gene>
    <name evidence="1" type="ORF">QYM36_020060</name>
</gene>
<protein>
    <submittedName>
        <fullName evidence="1">Uncharacterized protein</fullName>
    </submittedName>
</protein>
<name>A0AA88H6A5_ARTSF</name>
<comment type="caution">
    <text evidence="1">The sequence shown here is derived from an EMBL/GenBank/DDBJ whole genome shotgun (WGS) entry which is preliminary data.</text>
</comment>
<keyword evidence="2" id="KW-1185">Reference proteome</keyword>